<evidence type="ECO:0000259" key="2">
    <source>
        <dbReference type="PROSITE" id="PS50006"/>
    </source>
</evidence>
<gene>
    <name evidence="3" type="ORF">GQ602_000756</name>
</gene>
<accession>A0A8H4QCS4</accession>
<dbReference type="InterPro" id="IPR000253">
    <property type="entry name" value="FHA_dom"/>
</dbReference>
<reference evidence="3 4" key="1">
    <citation type="journal article" date="2020" name="G3 (Bethesda)">
        <title>Genetic Underpinnings of Host Manipulation by Ophiocordyceps as Revealed by Comparative Transcriptomics.</title>
        <authorList>
            <person name="Will I."/>
            <person name="Das B."/>
            <person name="Trinh T."/>
            <person name="Brachmann A."/>
            <person name="Ohm R.A."/>
            <person name="de Bekker C."/>
        </authorList>
    </citation>
    <scope>NUCLEOTIDE SEQUENCE [LARGE SCALE GENOMIC DNA]</scope>
    <source>
        <strain evidence="3 4">EC05</strain>
    </source>
</reference>
<dbReference type="OrthoDB" id="4096268at2759"/>
<feature type="region of interest" description="Disordered" evidence="1">
    <location>
        <begin position="508"/>
        <end position="527"/>
    </location>
</feature>
<dbReference type="SUPFAM" id="SSF49879">
    <property type="entry name" value="SMAD/FHA domain"/>
    <property type="match status" value="1"/>
</dbReference>
<feature type="compositionally biased region" description="Polar residues" evidence="1">
    <location>
        <begin position="307"/>
        <end position="323"/>
    </location>
</feature>
<dbReference type="Proteomes" id="UP000562929">
    <property type="component" value="Unassembled WGS sequence"/>
</dbReference>
<feature type="region of interest" description="Disordered" evidence="1">
    <location>
        <begin position="144"/>
        <end position="178"/>
    </location>
</feature>
<feature type="compositionally biased region" description="Acidic residues" evidence="1">
    <location>
        <begin position="155"/>
        <end position="176"/>
    </location>
</feature>
<dbReference type="GO" id="GO:0005737">
    <property type="term" value="C:cytoplasm"/>
    <property type="evidence" value="ECO:0007669"/>
    <property type="project" value="TreeGrafter"/>
</dbReference>
<proteinExistence type="predicted"/>
<sequence length="626" mass="68119">MSSNHADQVRVDLIPTSRPSEASNIVRHLVLTRDAPTLQIGRMSQRNSELRASSANAWFESAVMSRHHAMLYFDADQTTLSIEDTKSLHGTFQNGTRLEPGTQSQLQSGDELCFGITVDRHTDTFPPCAMTVAFEFNQANSQPRQNPVIYKVPDDTDIEDTSDDDDDDDEDEEAEDSSICSSIHVLRENCLHPAEAFLIRDTVAVDLTSDVNTPENQASDCEVQVPDYHQDENAPIADEKLDDEDHDVIPETVQHDGVDPSEDVWQPVSPVSHSVDNHQGADTHAQPCPREWQDRSSTEQFRVASVRPSTLPASWETQASSDGPESDAGVAFCLNPVLSSLPPSSPTPGRNKVDLKKTTSTQESSSFCDPARTIVSPQDMARPPASGSDSLLGFKKQSAQAAAKALGQKAGKPEYFAARLENKRFVEHLCEVVQQLDQTVADPPKRAAEEAHHEDIAMENTSDEDRGGPEKDDQVSLFALSGENPLIALEDASKNSLLASGEKFLLSPPKEPVASRPPVESPELSDLSAHEFELSKLNAEAKREARQLAGNKRTCLKRKAADMLESDLTVGRQASSGSPETRLTARNCMDESRAVKRLRTAAEVLGYAALGGVAVVSALIATAPSL</sequence>
<feature type="compositionally biased region" description="Polar residues" evidence="1">
    <location>
        <begin position="358"/>
        <end position="367"/>
    </location>
</feature>
<feature type="region of interest" description="Disordered" evidence="1">
    <location>
        <begin position="441"/>
        <end position="473"/>
    </location>
</feature>
<dbReference type="PANTHER" id="PTHR15715:SF37">
    <property type="entry name" value="LD47843P"/>
    <property type="match status" value="1"/>
</dbReference>
<keyword evidence="4" id="KW-1185">Reference proteome</keyword>
<dbReference type="Gene3D" id="2.60.200.20">
    <property type="match status" value="1"/>
</dbReference>
<evidence type="ECO:0000313" key="4">
    <source>
        <dbReference type="Proteomes" id="UP000562929"/>
    </source>
</evidence>
<dbReference type="InterPro" id="IPR051176">
    <property type="entry name" value="Cent_Immune-Sig_Mod"/>
</dbReference>
<evidence type="ECO:0000313" key="3">
    <source>
        <dbReference type="EMBL" id="KAF4595143.1"/>
    </source>
</evidence>
<feature type="compositionally biased region" description="Basic and acidic residues" evidence="1">
    <location>
        <begin position="463"/>
        <end position="473"/>
    </location>
</feature>
<name>A0A8H4QCS4_9HYPO</name>
<feature type="region of interest" description="Disordered" evidence="1">
    <location>
        <begin position="273"/>
        <end position="369"/>
    </location>
</feature>
<feature type="domain" description="FHA" evidence="2">
    <location>
        <begin position="38"/>
        <end position="98"/>
    </location>
</feature>
<dbReference type="InterPro" id="IPR008984">
    <property type="entry name" value="SMAD_FHA_dom_sf"/>
</dbReference>
<comment type="caution">
    <text evidence="3">The sequence shown here is derived from an EMBL/GenBank/DDBJ whole genome shotgun (WGS) entry which is preliminary data.</text>
</comment>
<protein>
    <submittedName>
        <fullName evidence="3">FHA domain protein</fullName>
    </submittedName>
</protein>
<dbReference type="PANTHER" id="PTHR15715">
    <property type="entry name" value="CENTROSOMAL PROTEIN OF 170 KDA"/>
    <property type="match status" value="1"/>
</dbReference>
<evidence type="ECO:0000256" key="1">
    <source>
        <dbReference type="SAM" id="MobiDB-lite"/>
    </source>
</evidence>
<dbReference type="EMBL" id="JAACLJ010000001">
    <property type="protein sequence ID" value="KAF4595143.1"/>
    <property type="molecule type" value="Genomic_DNA"/>
</dbReference>
<feature type="compositionally biased region" description="Basic and acidic residues" evidence="1">
    <location>
        <begin position="443"/>
        <end position="456"/>
    </location>
</feature>
<dbReference type="AlphaFoldDB" id="A0A8H4QCS4"/>
<organism evidence="3 4">
    <name type="scientific">Ophiocordyceps camponoti-floridani</name>
    <dbReference type="NCBI Taxonomy" id="2030778"/>
    <lineage>
        <taxon>Eukaryota</taxon>
        <taxon>Fungi</taxon>
        <taxon>Dikarya</taxon>
        <taxon>Ascomycota</taxon>
        <taxon>Pezizomycotina</taxon>
        <taxon>Sordariomycetes</taxon>
        <taxon>Hypocreomycetidae</taxon>
        <taxon>Hypocreales</taxon>
        <taxon>Ophiocordycipitaceae</taxon>
        <taxon>Ophiocordyceps</taxon>
    </lineage>
</organism>
<dbReference type="PROSITE" id="PS50006">
    <property type="entry name" value="FHA_DOMAIN"/>
    <property type="match status" value="1"/>
</dbReference>
<dbReference type="Pfam" id="PF00498">
    <property type="entry name" value="FHA"/>
    <property type="match status" value="1"/>
</dbReference>